<dbReference type="InterPro" id="IPR050054">
    <property type="entry name" value="UPRTase/APRTase"/>
</dbReference>
<evidence type="ECO:0000256" key="6">
    <source>
        <dbReference type="ARBA" id="ARBA00022490"/>
    </source>
</evidence>
<protein>
    <recommendedName>
        <fullName evidence="5">adenine phosphoribosyltransferase</fullName>
        <ecNumber evidence="5">2.4.2.7</ecNumber>
    </recommendedName>
</protein>
<evidence type="ECO:0000256" key="5">
    <source>
        <dbReference type="ARBA" id="ARBA00011893"/>
    </source>
</evidence>
<dbReference type="CDD" id="cd06223">
    <property type="entry name" value="PRTases_typeI"/>
    <property type="match status" value="1"/>
</dbReference>
<dbReference type="GO" id="GO:0005737">
    <property type="term" value="C:cytoplasm"/>
    <property type="evidence" value="ECO:0007669"/>
    <property type="project" value="UniProtKB-SubCell"/>
</dbReference>
<evidence type="ECO:0000256" key="2">
    <source>
        <dbReference type="ARBA" id="ARBA00004496"/>
    </source>
</evidence>
<accession>A0A7Y2H437</accession>
<dbReference type="GO" id="GO:0006168">
    <property type="term" value="P:adenine salvage"/>
    <property type="evidence" value="ECO:0007669"/>
    <property type="project" value="TreeGrafter"/>
</dbReference>
<dbReference type="GO" id="GO:0006166">
    <property type="term" value="P:purine ribonucleoside salvage"/>
    <property type="evidence" value="ECO:0007669"/>
    <property type="project" value="UniProtKB-KW"/>
</dbReference>
<comment type="catalytic activity">
    <reaction evidence="1">
        <text>AMP + diphosphate = 5-phospho-alpha-D-ribose 1-diphosphate + adenine</text>
        <dbReference type="Rhea" id="RHEA:16609"/>
        <dbReference type="ChEBI" id="CHEBI:16708"/>
        <dbReference type="ChEBI" id="CHEBI:33019"/>
        <dbReference type="ChEBI" id="CHEBI:58017"/>
        <dbReference type="ChEBI" id="CHEBI:456215"/>
        <dbReference type="EC" id="2.4.2.7"/>
    </reaction>
</comment>
<evidence type="ECO:0000256" key="7">
    <source>
        <dbReference type="ARBA" id="ARBA00022676"/>
    </source>
</evidence>
<dbReference type="Proteomes" id="UP000547674">
    <property type="component" value="Unassembled WGS sequence"/>
</dbReference>
<evidence type="ECO:0000313" key="12">
    <source>
        <dbReference type="Proteomes" id="UP000547674"/>
    </source>
</evidence>
<keyword evidence="6" id="KW-0963">Cytoplasm</keyword>
<comment type="pathway">
    <text evidence="3">Purine metabolism; AMP biosynthesis via salvage pathway; AMP from adenine: step 1/1.</text>
</comment>
<keyword evidence="7 11" id="KW-0328">Glycosyltransferase</keyword>
<name>A0A7Y2H437_UNCEI</name>
<dbReference type="EMBL" id="JABDJR010000665">
    <property type="protein sequence ID" value="NNF08378.1"/>
    <property type="molecule type" value="Genomic_DNA"/>
</dbReference>
<comment type="subcellular location">
    <subcellularLocation>
        <location evidence="2">Cytoplasm</location>
    </subcellularLocation>
</comment>
<dbReference type="InterPro" id="IPR000836">
    <property type="entry name" value="PRTase_dom"/>
</dbReference>
<evidence type="ECO:0000256" key="9">
    <source>
        <dbReference type="ARBA" id="ARBA00022726"/>
    </source>
</evidence>
<feature type="non-terminal residue" evidence="11">
    <location>
        <position position="1"/>
    </location>
</feature>
<dbReference type="GO" id="GO:0002055">
    <property type="term" value="F:adenine binding"/>
    <property type="evidence" value="ECO:0007669"/>
    <property type="project" value="TreeGrafter"/>
</dbReference>
<keyword evidence="9" id="KW-0660">Purine salvage</keyword>
<dbReference type="GO" id="GO:0016208">
    <property type="term" value="F:AMP binding"/>
    <property type="evidence" value="ECO:0007669"/>
    <property type="project" value="TreeGrafter"/>
</dbReference>
<evidence type="ECO:0000256" key="1">
    <source>
        <dbReference type="ARBA" id="ARBA00000868"/>
    </source>
</evidence>
<feature type="domain" description="Phosphoribosyltransferase" evidence="10">
    <location>
        <begin position="11"/>
        <end position="45"/>
    </location>
</feature>
<dbReference type="AlphaFoldDB" id="A0A7Y2H437"/>
<comment type="similarity">
    <text evidence="4">Belongs to the purine/pyrimidine phosphoribosyltransferase family.</text>
</comment>
<sequence>CIEIHEDACAKGERVVVVDDLLATGGTAVAACKLLERLGAKVEALAFVIELSFLPGRAALEGHRIECLLDFNGE</sequence>
<evidence type="ECO:0000256" key="8">
    <source>
        <dbReference type="ARBA" id="ARBA00022679"/>
    </source>
</evidence>
<organism evidence="11 12">
    <name type="scientific">Eiseniibacteriota bacterium</name>
    <dbReference type="NCBI Taxonomy" id="2212470"/>
    <lineage>
        <taxon>Bacteria</taxon>
        <taxon>Candidatus Eiseniibacteriota</taxon>
    </lineage>
</organism>
<keyword evidence="8 11" id="KW-0808">Transferase</keyword>
<dbReference type="Pfam" id="PF00156">
    <property type="entry name" value="Pribosyltran"/>
    <property type="match status" value="1"/>
</dbReference>
<evidence type="ECO:0000313" key="11">
    <source>
        <dbReference type="EMBL" id="NNF08378.1"/>
    </source>
</evidence>
<dbReference type="SUPFAM" id="SSF53271">
    <property type="entry name" value="PRTase-like"/>
    <property type="match status" value="1"/>
</dbReference>
<dbReference type="GO" id="GO:0044209">
    <property type="term" value="P:AMP salvage"/>
    <property type="evidence" value="ECO:0007669"/>
    <property type="project" value="TreeGrafter"/>
</dbReference>
<gene>
    <name evidence="11" type="ORF">HKN21_16575</name>
</gene>
<evidence type="ECO:0000256" key="3">
    <source>
        <dbReference type="ARBA" id="ARBA00004659"/>
    </source>
</evidence>
<comment type="caution">
    <text evidence="11">The sequence shown here is derived from an EMBL/GenBank/DDBJ whole genome shotgun (WGS) entry which is preliminary data.</text>
</comment>
<dbReference type="Gene3D" id="3.40.50.2020">
    <property type="match status" value="1"/>
</dbReference>
<dbReference type="InterPro" id="IPR029057">
    <property type="entry name" value="PRTase-like"/>
</dbReference>
<dbReference type="PANTHER" id="PTHR32315:SF3">
    <property type="entry name" value="ADENINE PHOSPHORIBOSYLTRANSFERASE"/>
    <property type="match status" value="1"/>
</dbReference>
<evidence type="ECO:0000256" key="4">
    <source>
        <dbReference type="ARBA" id="ARBA00008391"/>
    </source>
</evidence>
<reference evidence="11 12" key="1">
    <citation type="submission" date="2020-03" db="EMBL/GenBank/DDBJ databases">
        <title>Metabolic flexibility allows generalist bacteria to become dominant in a frequently disturbed ecosystem.</title>
        <authorList>
            <person name="Chen Y.-J."/>
            <person name="Leung P.M."/>
            <person name="Bay S.K."/>
            <person name="Hugenholtz P."/>
            <person name="Kessler A.J."/>
            <person name="Shelley G."/>
            <person name="Waite D.W."/>
            <person name="Cook P.L."/>
            <person name="Greening C."/>
        </authorList>
    </citation>
    <scope>NUCLEOTIDE SEQUENCE [LARGE SCALE GENOMIC DNA]</scope>
    <source>
        <strain evidence="11">SS_bin_28</strain>
    </source>
</reference>
<dbReference type="EC" id="2.4.2.7" evidence="5"/>
<dbReference type="PANTHER" id="PTHR32315">
    <property type="entry name" value="ADENINE PHOSPHORIBOSYLTRANSFERASE"/>
    <property type="match status" value="1"/>
</dbReference>
<evidence type="ECO:0000259" key="10">
    <source>
        <dbReference type="Pfam" id="PF00156"/>
    </source>
</evidence>
<proteinExistence type="inferred from homology"/>
<dbReference type="GO" id="GO:0003999">
    <property type="term" value="F:adenine phosphoribosyltransferase activity"/>
    <property type="evidence" value="ECO:0007669"/>
    <property type="project" value="UniProtKB-EC"/>
</dbReference>